<reference evidence="1" key="1">
    <citation type="journal article" date="2014" name="Front. Microbiol.">
        <title>High frequency of phylogenetically diverse reductive dehalogenase-homologous genes in deep subseafloor sedimentary metagenomes.</title>
        <authorList>
            <person name="Kawai M."/>
            <person name="Futagami T."/>
            <person name="Toyoda A."/>
            <person name="Takaki Y."/>
            <person name="Nishi S."/>
            <person name="Hori S."/>
            <person name="Arai W."/>
            <person name="Tsubouchi T."/>
            <person name="Morono Y."/>
            <person name="Uchiyama I."/>
            <person name="Ito T."/>
            <person name="Fujiyama A."/>
            <person name="Inagaki F."/>
            <person name="Takami H."/>
        </authorList>
    </citation>
    <scope>NUCLEOTIDE SEQUENCE</scope>
    <source>
        <strain evidence="1">Expedition CK06-06</strain>
    </source>
</reference>
<proteinExistence type="predicted"/>
<sequence>MVEMKKKDLKEFKIRWEEYRALSKRLDDYRKKKMRKSEEDFKEKRRISK</sequence>
<dbReference type="EMBL" id="BARS01025522">
    <property type="protein sequence ID" value="GAG05086.1"/>
    <property type="molecule type" value="Genomic_DNA"/>
</dbReference>
<evidence type="ECO:0000313" key="1">
    <source>
        <dbReference type="EMBL" id="GAG05086.1"/>
    </source>
</evidence>
<protein>
    <submittedName>
        <fullName evidence="1">Uncharacterized protein</fullName>
    </submittedName>
</protein>
<organism evidence="1">
    <name type="scientific">marine sediment metagenome</name>
    <dbReference type="NCBI Taxonomy" id="412755"/>
    <lineage>
        <taxon>unclassified sequences</taxon>
        <taxon>metagenomes</taxon>
        <taxon>ecological metagenomes</taxon>
    </lineage>
</organism>
<accession>X0VX55</accession>
<dbReference type="AlphaFoldDB" id="X0VX55"/>
<name>X0VX55_9ZZZZ</name>
<comment type="caution">
    <text evidence="1">The sequence shown here is derived from an EMBL/GenBank/DDBJ whole genome shotgun (WGS) entry which is preliminary data.</text>
</comment>
<gene>
    <name evidence="1" type="ORF">S01H1_40314</name>
</gene>
<feature type="non-terminal residue" evidence="1">
    <location>
        <position position="49"/>
    </location>
</feature>